<name>A0A3B9GW18_9PROT</name>
<dbReference type="InterPro" id="IPR003742">
    <property type="entry name" value="RlmH-like"/>
</dbReference>
<dbReference type="InterPro" id="IPR029026">
    <property type="entry name" value="tRNA_m1G_MTases_N"/>
</dbReference>
<protein>
    <submittedName>
        <fullName evidence="5">23S rRNA (Pseudouridine(1915)-N(3))-methyltransferase RlmH</fullName>
    </submittedName>
</protein>
<dbReference type="EMBL" id="DMAN01000123">
    <property type="protein sequence ID" value="HAE26633.1"/>
    <property type="molecule type" value="Genomic_DNA"/>
</dbReference>
<dbReference type="AlphaFoldDB" id="A0A3B9GW18"/>
<evidence type="ECO:0000313" key="6">
    <source>
        <dbReference type="Proteomes" id="UP000259610"/>
    </source>
</evidence>
<gene>
    <name evidence="5" type="ORF">DCG58_05690</name>
</gene>
<dbReference type="Gene3D" id="3.40.1280.10">
    <property type="match status" value="1"/>
</dbReference>
<evidence type="ECO:0000313" key="5">
    <source>
        <dbReference type="EMBL" id="HAE26633.1"/>
    </source>
</evidence>
<dbReference type="PIRSF" id="PIRSF004505">
    <property type="entry name" value="MT_bac"/>
    <property type="match status" value="1"/>
</dbReference>
<dbReference type="InterPro" id="IPR029028">
    <property type="entry name" value="Alpha/beta_knot_MTases"/>
</dbReference>
<evidence type="ECO:0000256" key="4">
    <source>
        <dbReference type="ARBA" id="ARBA00038303"/>
    </source>
</evidence>
<dbReference type="GO" id="GO:0006364">
    <property type="term" value="P:rRNA processing"/>
    <property type="evidence" value="ECO:0007669"/>
    <property type="project" value="InterPro"/>
</dbReference>
<comment type="caution">
    <text evidence="5">The sequence shown here is derived from an EMBL/GenBank/DDBJ whole genome shotgun (WGS) entry which is preliminary data.</text>
</comment>
<feature type="non-terminal residue" evidence="5">
    <location>
        <position position="1"/>
    </location>
</feature>
<proteinExistence type="inferred from homology"/>
<dbReference type="Proteomes" id="UP000259610">
    <property type="component" value="Unassembled WGS sequence"/>
</dbReference>
<organism evidence="5 6">
    <name type="scientific">Hyphomonas adhaerens</name>
    <dbReference type="NCBI Taxonomy" id="81029"/>
    <lineage>
        <taxon>Bacteria</taxon>
        <taxon>Pseudomonadati</taxon>
        <taxon>Pseudomonadota</taxon>
        <taxon>Alphaproteobacteria</taxon>
        <taxon>Hyphomonadales</taxon>
        <taxon>Hyphomonadaceae</taxon>
        <taxon>Hyphomonas</taxon>
    </lineage>
</organism>
<evidence type="ECO:0000256" key="3">
    <source>
        <dbReference type="ARBA" id="ARBA00022691"/>
    </source>
</evidence>
<dbReference type="GO" id="GO:0008168">
    <property type="term" value="F:methyltransferase activity"/>
    <property type="evidence" value="ECO:0007669"/>
    <property type="project" value="UniProtKB-KW"/>
</dbReference>
<comment type="similarity">
    <text evidence="4">Belongs to the RNA methyltransferase RlmH family.</text>
</comment>
<dbReference type="Pfam" id="PF02590">
    <property type="entry name" value="SPOUT_MTase"/>
    <property type="match status" value="1"/>
</dbReference>
<dbReference type="PANTHER" id="PTHR33603">
    <property type="entry name" value="METHYLTRANSFERASE"/>
    <property type="match status" value="1"/>
</dbReference>
<keyword evidence="3" id="KW-0949">S-adenosyl-L-methionine</keyword>
<sequence>ASGGGLDAEAGRILDKIPSGARVLRLDEFGPAIGSSDFAGKLASWRDQGVPDLVFLIGGAEGYGEAVRKAASDTLAFGPQTWPHRFVRAMLAEQVYRAMSILAGTPYHKA</sequence>
<keyword evidence="1 5" id="KW-0489">Methyltransferase</keyword>
<dbReference type="SUPFAM" id="SSF75217">
    <property type="entry name" value="alpha/beta knot"/>
    <property type="match status" value="1"/>
</dbReference>
<evidence type="ECO:0000256" key="2">
    <source>
        <dbReference type="ARBA" id="ARBA00022679"/>
    </source>
</evidence>
<dbReference type="CDD" id="cd18081">
    <property type="entry name" value="RlmH-like"/>
    <property type="match status" value="1"/>
</dbReference>
<keyword evidence="2 5" id="KW-0808">Transferase</keyword>
<evidence type="ECO:0000256" key="1">
    <source>
        <dbReference type="ARBA" id="ARBA00022603"/>
    </source>
</evidence>
<accession>A0A3B9GW18</accession>
<dbReference type="PANTHER" id="PTHR33603:SF1">
    <property type="entry name" value="RIBOSOMAL RNA LARGE SUBUNIT METHYLTRANSFERASE H"/>
    <property type="match status" value="1"/>
</dbReference>
<reference evidence="5 6" key="1">
    <citation type="journal article" date="2018" name="Nat. Biotechnol.">
        <title>A standardized bacterial taxonomy based on genome phylogeny substantially revises the tree of life.</title>
        <authorList>
            <person name="Parks D.H."/>
            <person name="Chuvochina M."/>
            <person name="Waite D.W."/>
            <person name="Rinke C."/>
            <person name="Skarshewski A."/>
            <person name="Chaumeil P.A."/>
            <person name="Hugenholtz P."/>
        </authorList>
    </citation>
    <scope>NUCLEOTIDE SEQUENCE [LARGE SCALE GENOMIC DNA]</scope>
    <source>
        <strain evidence="5">UBA8733</strain>
    </source>
</reference>
<dbReference type="GO" id="GO:0032259">
    <property type="term" value="P:methylation"/>
    <property type="evidence" value="ECO:0007669"/>
    <property type="project" value="UniProtKB-KW"/>
</dbReference>